<evidence type="ECO:0000256" key="1">
    <source>
        <dbReference type="SAM" id="Phobius"/>
    </source>
</evidence>
<feature type="transmembrane region" description="Helical" evidence="1">
    <location>
        <begin position="106"/>
        <end position="125"/>
    </location>
</feature>
<protein>
    <submittedName>
        <fullName evidence="2">Uncharacterized protein</fullName>
    </submittedName>
</protein>
<keyword evidence="1" id="KW-0812">Transmembrane</keyword>
<name>A0A9D1Q810_9FIRM</name>
<sequence length="126" mass="13337">MKDTIRYPDHFAPVAEEEMVYLNGGSLSDTVDNVVDSASSALNVLGIVATVVGVCVLGSSYVWGIRQANAWLDDNGDGNIFTILGKAVDDLGADMSKSLSHFTRDLVAAVTVVGLWPLSIPLLILS</sequence>
<dbReference type="AlphaFoldDB" id="A0A9D1Q810"/>
<keyword evidence="1" id="KW-0472">Membrane</keyword>
<feature type="transmembrane region" description="Helical" evidence="1">
    <location>
        <begin position="41"/>
        <end position="63"/>
    </location>
</feature>
<reference evidence="2" key="1">
    <citation type="journal article" date="2021" name="PeerJ">
        <title>Extensive microbial diversity within the chicken gut microbiome revealed by metagenomics and culture.</title>
        <authorList>
            <person name="Gilroy R."/>
            <person name="Ravi A."/>
            <person name="Getino M."/>
            <person name="Pursley I."/>
            <person name="Horton D.L."/>
            <person name="Alikhan N.F."/>
            <person name="Baker D."/>
            <person name="Gharbi K."/>
            <person name="Hall N."/>
            <person name="Watson M."/>
            <person name="Adriaenssens E.M."/>
            <person name="Foster-Nyarko E."/>
            <person name="Jarju S."/>
            <person name="Secka A."/>
            <person name="Antonio M."/>
            <person name="Oren A."/>
            <person name="Chaudhuri R.R."/>
            <person name="La Ragione R."/>
            <person name="Hildebrand F."/>
            <person name="Pallen M.J."/>
        </authorList>
    </citation>
    <scope>NUCLEOTIDE SEQUENCE</scope>
    <source>
        <strain evidence="2">ChiHcolR34-3080</strain>
    </source>
</reference>
<proteinExistence type="predicted"/>
<gene>
    <name evidence="2" type="ORF">H9890_02890</name>
</gene>
<comment type="caution">
    <text evidence="2">The sequence shown here is derived from an EMBL/GenBank/DDBJ whole genome shotgun (WGS) entry which is preliminary data.</text>
</comment>
<evidence type="ECO:0000313" key="3">
    <source>
        <dbReference type="Proteomes" id="UP000823933"/>
    </source>
</evidence>
<reference evidence="2" key="2">
    <citation type="submission" date="2021-04" db="EMBL/GenBank/DDBJ databases">
        <authorList>
            <person name="Gilroy R."/>
        </authorList>
    </citation>
    <scope>NUCLEOTIDE SEQUENCE</scope>
    <source>
        <strain evidence="2">ChiHcolR34-3080</strain>
    </source>
</reference>
<organism evidence="2 3">
    <name type="scientific">Candidatus Faecalibacterium intestinigallinarum</name>
    <dbReference type="NCBI Taxonomy" id="2838581"/>
    <lineage>
        <taxon>Bacteria</taxon>
        <taxon>Bacillati</taxon>
        <taxon>Bacillota</taxon>
        <taxon>Clostridia</taxon>
        <taxon>Eubacteriales</taxon>
        <taxon>Oscillospiraceae</taxon>
        <taxon>Faecalibacterium</taxon>
    </lineage>
</organism>
<accession>A0A9D1Q810</accession>
<evidence type="ECO:0000313" key="2">
    <source>
        <dbReference type="EMBL" id="HIW08332.1"/>
    </source>
</evidence>
<dbReference type="EMBL" id="DXHQ01000036">
    <property type="protein sequence ID" value="HIW08332.1"/>
    <property type="molecule type" value="Genomic_DNA"/>
</dbReference>
<dbReference type="Proteomes" id="UP000823933">
    <property type="component" value="Unassembled WGS sequence"/>
</dbReference>
<keyword evidence="1" id="KW-1133">Transmembrane helix</keyword>